<sequence>MMAYVIQSVEEFLTHLKVGDQFWFMNSFHCKPFGITGPYTIKRIEDGPFLGEKDAKIFYDHPSFINPGTMVEASYFVSDLTNQCHGVFLTEESALEYFGQRALAYATDPILMAEVGRAKFDAVAKKMKIFKT</sequence>
<proteinExistence type="predicted"/>
<protein>
    <submittedName>
        <fullName evidence="1">Uncharacterized protein</fullName>
    </submittedName>
</protein>
<organism evidence="1 2">
    <name type="scientific">Candidatus Ryanbacteria bacterium RIFCSPLOWO2_02_FULL_45_11c</name>
    <dbReference type="NCBI Taxonomy" id="1802128"/>
    <lineage>
        <taxon>Bacteria</taxon>
        <taxon>Candidatus Ryaniibacteriota</taxon>
    </lineage>
</organism>
<dbReference type="STRING" id="1802128.A3H64_03620"/>
<gene>
    <name evidence="1" type="ORF">A3H64_03620</name>
</gene>
<evidence type="ECO:0000313" key="1">
    <source>
        <dbReference type="EMBL" id="OGZ55045.1"/>
    </source>
</evidence>
<dbReference type="EMBL" id="MHNY01000033">
    <property type="protein sequence ID" value="OGZ55045.1"/>
    <property type="molecule type" value="Genomic_DNA"/>
</dbReference>
<dbReference type="AlphaFoldDB" id="A0A1G2GXV4"/>
<evidence type="ECO:0000313" key="2">
    <source>
        <dbReference type="Proteomes" id="UP000178186"/>
    </source>
</evidence>
<name>A0A1G2GXV4_9BACT</name>
<accession>A0A1G2GXV4</accession>
<dbReference type="Proteomes" id="UP000178186">
    <property type="component" value="Unassembled WGS sequence"/>
</dbReference>
<reference evidence="1 2" key="1">
    <citation type="journal article" date="2016" name="Nat. Commun.">
        <title>Thousands of microbial genomes shed light on interconnected biogeochemical processes in an aquifer system.</title>
        <authorList>
            <person name="Anantharaman K."/>
            <person name="Brown C.T."/>
            <person name="Hug L.A."/>
            <person name="Sharon I."/>
            <person name="Castelle C.J."/>
            <person name="Probst A.J."/>
            <person name="Thomas B.C."/>
            <person name="Singh A."/>
            <person name="Wilkins M.J."/>
            <person name="Karaoz U."/>
            <person name="Brodie E.L."/>
            <person name="Williams K.H."/>
            <person name="Hubbard S.S."/>
            <person name="Banfield J.F."/>
        </authorList>
    </citation>
    <scope>NUCLEOTIDE SEQUENCE [LARGE SCALE GENOMIC DNA]</scope>
</reference>
<comment type="caution">
    <text evidence="1">The sequence shown here is derived from an EMBL/GenBank/DDBJ whole genome shotgun (WGS) entry which is preliminary data.</text>
</comment>